<dbReference type="AlphaFoldDB" id="A0A834JDE8"/>
<proteinExistence type="predicted"/>
<organism evidence="1 2">
    <name type="scientific">Vespula vulgaris</name>
    <name type="common">Yellow jacket</name>
    <name type="synonym">Wasp</name>
    <dbReference type="NCBI Taxonomy" id="7454"/>
    <lineage>
        <taxon>Eukaryota</taxon>
        <taxon>Metazoa</taxon>
        <taxon>Ecdysozoa</taxon>
        <taxon>Arthropoda</taxon>
        <taxon>Hexapoda</taxon>
        <taxon>Insecta</taxon>
        <taxon>Pterygota</taxon>
        <taxon>Neoptera</taxon>
        <taxon>Endopterygota</taxon>
        <taxon>Hymenoptera</taxon>
        <taxon>Apocrita</taxon>
        <taxon>Aculeata</taxon>
        <taxon>Vespoidea</taxon>
        <taxon>Vespidae</taxon>
        <taxon>Vespinae</taxon>
        <taxon>Vespula</taxon>
    </lineage>
</organism>
<gene>
    <name evidence="1" type="ORF">HZH66_011679</name>
</gene>
<keyword evidence="2" id="KW-1185">Reference proteome</keyword>
<reference evidence="1" key="1">
    <citation type="journal article" date="2020" name="G3 (Bethesda)">
        <title>High-Quality Assemblies for Three Invasive Social Wasps from the &lt;i&gt;Vespula&lt;/i&gt; Genus.</title>
        <authorList>
            <person name="Harrop T.W.R."/>
            <person name="Guhlin J."/>
            <person name="McLaughlin G.M."/>
            <person name="Permina E."/>
            <person name="Stockwell P."/>
            <person name="Gilligan J."/>
            <person name="Le Lec M.F."/>
            <person name="Gruber M.A.M."/>
            <person name="Quinn O."/>
            <person name="Lovegrove M."/>
            <person name="Duncan E.J."/>
            <person name="Remnant E.J."/>
            <person name="Van Eeckhoven J."/>
            <person name="Graham B."/>
            <person name="Knapp R.A."/>
            <person name="Langford K.W."/>
            <person name="Kronenberg Z."/>
            <person name="Press M.O."/>
            <person name="Eacker S.M."/>
            <person name="Wilson-Rankin E.E."/>
            <person name="Purcell J."/>
            <person name="Lester P.J."/>
            <person name="Dearden P.K."/>
        </authorList>
    </citation>
    <scope>NUCLEOTIDE SEQUENCE</scope>
    <source>
        <strain evidence="1">Marl-1</strain>
    </source>
</reference>
<name>A0A834JDE8_VESVU</name>
<evidence type="ECO:0000313" key="2">
    <source>
        <dbReference type="Proteomes" id="UP000614350"/>
    </source>
</evidence>
<comment type="caution">
    <text evidence="1">The sequence shown here is derived from an EMBL/GenBank/DDBJ whole genome shotgun (WGS) entry which is preliminary data.</text>
</comment>
<evidence type="ECO:0000313" key="1">
    <source>
        <dbReference type="EMBL" id="KAF7385837.1"/>
    </source>
</evidence>
<protein>
    <submittedName>
        <fullName evidence="1">Uncharacterized protein</fullName>
    </submittedName>
</protein>
<sequence>MIDDDNPHDLELEELDLKLRKKKHMADHPQSLRSAVHPYDDNVKIVEKNRGSLKNHLTYGSLTRIDY</sequence>
<accession>A0A834JDE8</accession>
<dbReference type="Proteomes" id="UP000614350">
    <property type="component" value="Unassembled WGS sequence"/>
</dbReference>
<dbReference type="EMBL" id="JACSEA010000014">
    <property type="protein sequence ID" value="KAF7385837.1"/>
    <property type="molecule type" value="Genomic_DNA"/>
</dbReference>